<evidence type="ECO:0000313" key="10">
    <source>
        <dbReference type="Proteomes" id="UP001385892"/>
    </source>
</evidence>
<proteinExistence type="inferred from homology"/>
<feature type="transmembrane region" description="Helical" evidence="7">
    <location>
        <begin position="277"/>
        <end position="298"/>
    </location>
</feature>
<keyword evidence="4 7" id="KW-1133">Transmembrane helix</keyword>
<dbReference type="Proteomes" id="UP001385892">
    <property type="component" value="Unassembled WGS sequence"/>
</dbReference>
<dbReference type="InterPro" id="IPR003838">
    <property type="entry name" value="ABC3_permease_C"/>
</dbReference>
<evidence type="ECO:0000313" key="9">
    <source>
        <dbReference type="EMBL" id="MEJ8849965.1"/>
    </source>
</evidence>
<name>A0ABU8WSZ1_9BURK</name>
<feature type="transmembrane region" description="Helical" evidence="7">
    <location>
        <begin position="319"/>
        <end position="344"/>
    </location>
</feature>
<dbReference type="InterPro" id="IPR050250">
    <property type="entry name" value="Macrolide_Exporter_MacB"/>
</dbReference>
<dbReference type="PANTHER" id="PTHR30572">
    <property type="entry name" value="MEMBRANE COMPONENT OF TRANSPORTER-RELATED"/>
    <property type="match status" value="1"/>
</dbReference>
<comment type="subcellular location">
    <subcellularLocation>
        <location evidence="1">Cell membrane</location>
        <topology evidence="1">Multi-pass membrane protein</topology>
    </subcellularLocation>
</comment>
<evidence type="ECO:0000256" key="6">
    <source>
        <dbReference type="ARBA" id="ARBA00038076"/>
    </source>
</evidence>
<evidence type="ECO:0000256" key="5">
    <source>
        <dbReference type="ARBA" id="ARBA00023136"/>
    </source>
</evidence>
<keyword evidence="10" id="KW-1185">Reference proteome</keyword>
<evidence type="ECO:0000256" key="1">
    <source>
        <dbReference type="ARBA" id="ARBA00004651"/>
    </source>
</evidence>
<keyword evidence="3 7" id="KW-0812">Transmembrane</keyword>
<keyword evidence="5 7" id="KW-0472">Membrane</keyword>
<sequence>MSHPRLRLSQLLRLSFNDLWHERWLAFCAACVLAATMAPIGTLWGLELGVIGALVERQDHDPLMRLLLPESSGSTRFDAAWFERVRQWPEASFVMPNTRALASQVDLYSEGANAPVRVDLLPTATRDPLLGTFAPPDGNTVLLSASAAQQISAKAGQVVQLSLERERNGRSEQAVVDLKIAAILPPEQVESRAALASLALLESVQSWRDGYVIDGFSAEGSGPAPKTETYPLFRLYARSIRDVEPLAARLEAEGVSTHTRVREIAATLGLQQNLRTVLALIGGIAVAGALVALSALQFSTLRRKRREYALLKLTGHGRAWLMALPCVNAVVVSLVGGMLALAFYGATATAINLHFAAHLSPNEAAVRLPPGNMGAGLLAAIIISVLPALWGGWRASRVEAADELRDN</sequence>
<accession>A0ABU8WSZ1</accession>
<feature type="transmembrane region" description="Helical" evidence="7">
    <location>
        <begin position="373"/>
        <end position="393"/>
    </location>
</feature>
<evidence type="ECO:0000256" key="3">
    <source>
        <dbReference type="ARBA" id="ARBA00022692"/>
    </source>
</evidence>
<comment type="caution">
    <text evidence="9">The sequence shown here is derived from an EMBL/GenBank/DDBJ whole genome shotgun (WGS) entry which is preliminary data.</text>
</comment>
<evidence type="ECO:0000256" key="7">
    <source>
        <dbReference type="SAM" id="Phobius"/>
    </source>
</evidence>
<organism evidence="9 10">
    <name type="scientific">Variovorax rhizosphaerae</name>
    <dbReference type="NCBI Taxonomy" id="1836200"/>
    <lineage>
        <taxon>Bacteria</taxon>
        <taxon>Pseudomonadati</taxon>
        <taxon>Pseudomonadota</taxon>
        <taxon>Betaproteobacteria</taxon>
        <taxon>Burkholderiales</taxon>
        <taxon>Comamonadaceae</taxon>
        <taxon>Variovorax</taxon>
    </lineage>
</organism>
<comment type="similarity">
    <text evidence="6">Belongs to the ABC-4 integral membrane protein family.</text>
</comment>
<dbReference type="RefSeq" id="WP_340345128.1">
    <property type="nucleotide sequence ID" value="NZ_JBBKZT010000012.1"/>
</dbReference>
<feature type="domain" description="ABC3 transporter permease C-terminal" evidence="8">
    <location>
        <begin position="281"/>
        <end position="399"/>
    </location>
</feature>
<dbReference type="PANTHER" id="PTHR30572:SF4">
    <property type="entry name" value="ABC TRANSPORTER PERMEASE YTRF"/>
    <property type="match status" value="1"/>
</dbReference>
<evidence type="ECO:0000256" key="4">
    <source>
        <dbReference type="ARBA" id="ARBA00022989"/>
    </source>
</evidence>
<evidence type="ECO:0000256" key="2">
    <source>
        <dbReference type="ARBA" id="ARBA00022475"/>
    </source>
</evidence>
<reference evidence="9 10" key="1">
    <citation type="submission" date="2024-03" db="EMBL/GenBank/DDBJ databases">
        <title>Novel species of the genus Variovorax.</title>
        <authorList>
            <person name="Liu Q."/>
            <person name="Xin Y.-H."/>
        </authorList>
    </citation>
    <scope>NUCLEOTIDE SEQUENCE [LARGE SCALE GENOMIC DNA]</scope>
    <source>
        <strain evidence="9 10">KACC 18900</strain>
    </source>
</reference>
<dbReference type="Pfam" id="PF02687">
    <property type="entry name" value="FtsX"/>
    <property type="match status" value="1"/>
</dbReference>
<gene>
    <name evidence="9" type="ORF">WKW82_25195</name>
</gene>
<evidence type="ECO:0000259" key="8">
    <source>
        <dbReference type="Pfam" id="PF02687"/>
    </source>
</evidence>
<protein>
    <submittedName>
        <fullName evidence="9">ABC transporter permease</fullName>
    </submittedName>
</protein>
<dbReference type="EMBL" id="JBBKZT010000012">
    <property type="protein sequence ID" value="MEJ8849965.1"/>
    <property type="molecule type" value="Genomic_DNA"/>
</dbReference>
<keyword evidence="2" id="KW-1003">Cell membrane</keyword>